<dbReference type="AlphaFoldDB" id="A0A7M3MHN0"/>
<dbReference type="EMBL" id="QMIE01000002">
    <property type="protein sequence ID" value="TVM19196.1"/>
    <property type="molecule type" value="Genomic_DNA"/>
</dbReference>
<sequence>MKIGVPHELTAFEWVRQCMACLQSAMPGLEWVSHPERSAAHAPSLSEGDACHPYKKTIRTALALAPDVDALFIPRLVALDGHLMCPNFRALPDLVRLNLDHALGAKRPKIIDTVVEIATHEDTRAALERIAVGIGIEFDQEKLGNASAQHASHPSPQQVHRISHIPEERGRIALIGHPYILADPALNLDVPRRLRDHGYEPVTAEHIPFAELDRLASSRDYYAKTLYWRGARECLGAFLHFMKDPRIDGVIYLISFNCGVDALMRVELASLHKTLQKSSGRRLPFMTLVGDENIQHEHVATRLEAFLDIVEAQS</sequence>
<organism evidence="2 3">
    <name type="scientific">Oceanidesulfovibrio indonesiensis</name>
    <dbReference type="NCBI Taxonomy" id="54767"/>
    <lineage>
        <taxon>Bacteria</taxon>
        <taxon>Pseudomonadati</taxon>
        <taxon>Thermodesulfobacteriota</taxon>
        <taxon>Desulfovibrionia</taxon>
        <taxon>Desulfovibrionales</taxon>
        <taxon>Desulfovibrionaceae</taxon>
        <taxon>Oceanidesulfovibrio</taxon>
    </lineage>
</organism>
<dbReference type="Pfam" id="PF09989">
    <property type="entry name" value="DUF2229"/>
    <property type="match status" value="1"/>
</dbReference>
<evidence type="ECO:0000313" key="2">
    <source>
        <dbReference type="EMBL" id="TVM19196.1"/>
    </source>
</evidence>
<dbReference type="Proteomes" id="UP000448292">
    <property type="component" value="Unassembled WGS sequence"/>
</dbReference>
<dbReference type="RefSeq" id="WP_144301554.1">
    <property type="nucleotide sequence ID" value="NZ_QMIE01000002.1"/>
</dbReference>
<reference evidence="2 3" key="1">
    <citation type="submission" date="2018-06" db="EMBL/GenBank/DDBJ databases">
        <title>Complete genome of Desulfovibrio indonesiensis P37SLT.</title>
        <authorList>
            <person name="Crispim J.S."/>
            <person name="Vidigal P.M.P."/>
            <person name="Silva L.C.F."/>
            <person name="Laguardia C.N."/>
            <person name="Araujo L.C."/>
            <person name="Dias R.S."/>
            <person name="Sousa M.P."/>
            <person name="Paula S.O."/>
            <person name="Silva C."/>
        </authorList>
    </citation>
    <scope>NUCLEOTIDE SEQUENCE [LARGE SCALE GENOMIC DNA]</scope>
    <source>
        <strain evidence="2 3">P37SLT</strain>
    </source>
</reference>
<protein>
    <recommendedName>
        <fullName evidence="1">DUF2229 domain-containing protein</fullName>
    </recommendedName>
</protein>
<evidence type="ECO:0000313" key="3">
    <source>
        <dbReference type="Proteomes" id="UP000448292"/>
    </source>
</evidence>
<dbReference type="OrthoDB" id="9813140at2"/>
<dbReference type="InterPro" id="IPR018709">
    <property type="entry name" value="CoA_activase_DUF2229"/>
</dbReference>
<keyword evidence="3" id="KW-1185">Reference proteome</keyword>
<feature type="domain" description="DUF2229" evidence="1">
    <location>
        <begin position="45"/>
        <end position="206"/>
    </location>
</feature>
<name>A0A7M3MHN0_9BACT</name>
<proteinExistence type="predicted"/>
<gene>
    <name evidence="2" type="ORF">DPQ33_02220</name>
</gene>
<dbReference type="Gene3D" id="3.40.50.11900">
    <property type="match status" value="1"/>
</dbReference>
<evidence type="ECO:0000259" key="1">
    <source>
        <dbReference type="Pfam" id="PF09989"/>
    </source>
</evidence>
<accession>A0A7M3MHN0</accession>
<comment type="caution">
    <text evidence="2">The sequence shown here is derived from an EMBL/GenBank/DDBJ whole genome shotgun (WGS) entry which is preliminary data.</text>
</comment>